<protein>
    <submittedName>
        <fullName evidence="1">Uncharacterized protein</fullName>
    </submittedName>
</protein>
<proteinExistence type="predicted"/>
<dbReference type="Gene3D" id="1.10.10.10">
    <property type="entry name" value="Winged helix-like DNA-binding domain superfamily/Winged helix DNA-binding domain"/>
    <property type="match status" value="1"/>
</dbReference>
<dbReference type="EMBL" id="MFJL01000011">
    <property type="protein sequence ID" value="OGG16564.1"/>
    <property type="molecule type" value="Genomic_DNA"/>
</dbReference>
<reference evidence="1 2" key="1">
    <citation type="journal article" date="2016" name="Nat. Commun.">
        <title>Thousands of microbial genomes shed light on interconnected biogeochemical processes in an aquifer system.</title>
        <authorList>
            <person name="Anantharaman K."/>
            <person name="Brown C.T."/>
            <person name="Hug L.A."/>
            <person name="Sharon I."/>
            <person name="Castelle C.J."/>
            <person name="Probst A.J."/>
            <person name="Thomas B.C."/>
            <person name="Singh A."/>
            <person name="Wilkins M.J."/>
            <person name="Karaoz U."/>
            <person name="Brodie E.L."/>
            <person name="Williams K.H."/>
            <person name="Hubbard S.S."/>
            <person name="Banfield J.F."/>
        </authorList>
    </citation>
    <scope>NUCLEOTIDE SEQUENCE [LARGE SCALE GENOMIC DNA]</scope>
</reference>
<accession>A0A1F5ZW50</accession>
<gene>
    <name evidence="1" type="ORF">A3D77_06145</name>
</gene>
<comment type="caution">
    <text evidence="1">The sequence shown here is derived from an EMBL/GenBank/DDBJ whole genome shotgun (WGS) entry which is preliminary data.</text>
</comment>
<evidence type="ECO:0000313" key="1">
    <source>
        <dbReference type="EMBL" id="OGG16564.1"/>
    </source>
</evidence>
<sequence length="149" mass="17056">MYQSGWDFKKVLVLEDYYNRNRKNYYKSLQTGETYTSRRNVDLTSWLEYYVEGFLDEVGRVRDQILNLSVVGGITPARNVLDNDELRLVDFAISLGRITSSDAVDILKVPKRTAQSKLKRLEDIKVLTKHGAGPATYYIVTPLKKSDSA</sequence>
<dbReference type="Proteomes" id="UP000176923">
    <property type="component" value="Unassembled WGS sequence"/>
</dbReference>
<dbReference type="InterPro" id="IPR036388">
    <property type="entry name" value="WH-like_DNA-bd_sf"/>
</dbReference>
<dbReference type="AlphaFoldDB" id="A0A1F5ZW50"/>
<dbReference type="STRING" id="1798382.A3D77_06145"/>
<name>A0A1F5ZW50_9BACT</name>
<evidence type="ECO:0000313" key="2">
    <source>
        <dbReference type="Proteomes" id="UP000176923"/>
    </source>
</evidence>
<organism evidence="1 2">
    <name type="scientific">Candidatus Gottesmanbacteria bacterium RIFCSPHIGHO2_02_FULL_39_11</name>
    <dbReference type="NCBI Taxonomy" id="1798382"/>
    <lineage>
        <taxon>Bacteria</taxon>
        <taxon>Candidatus Gottesmaniibacteriota</taxon>
    </lineage>
</organism>